<feature type="chain" id="PRO_5018991318" description="Fibronectin type-III domain-containing protein" evidence="2">
    <location>
        <begin position="33"/>
        <end position="1365"/>
    </location>
</feature>
<feature type="region of interest" description="Disordered" evidence="1">
    <location>
        <begin position="1042"/>
        <end position="1102"/>
    </location>
</feature>
<feature type="compositionally biased region" description="Polar residues" evidence="1">
    <location>
        <begin position="1093"/>
        <end position="1102"/>
    </location>
</feature>
<dbReference type="InterPro" id="IPR013783">
    <property type="entry name" value="Ig-like_fold"/>
</dbReference>
<dbReference type="Gene3D" id="2.60.40.10">
    <property type="entry name" value="Immunoglobulins"/>
    <property type="match status" value="2"/>
</dbReference>
<evidence type="ECO:0000256" key="1">
    <source>
        <dbReference type="SAM" id="MobiDB-lite"/>
    </source>
</evidence>
<proteinExistence type="predicted"/>
<dbReference type="Gene3D" id="3.80.10.10">
    <property type="entry name" value="Ribonuclease Inhibitor"/>
    <property type="match status" value="1"/>
</dbReference>
<dbReference type="CDD" id="cd00063">
    <property type="entry name" value="FN3"/>
    <property type="match status" value="1"/>
</dbReference>
<dbReference type="Pfam" id="PF00041">
    <property type="entry name" value="fn3"/>
    <property type="match status" value="1"/>
</dbReference>
<keyword evidence="2" id="KW-0732">Signal</keyword>
<dbReference type="Proteomes" id="UP000284779">
    <property type="component" value="Unassembled WGS sequence"/>
</dbReference>
<dbReference type="RefSeq" id="WP_117969433.1">
    <property type="nucleotide sequence ID" value="NZ_QSFD01000002.1"/>
</dbReference>
<feature type="signal peptide" evidence="2">
    <location>
        <begin position="1"/>
        <end position="32"/>
    </location>
</feature>
<evidence type="ECO:0000259" key="3">
    <source>
        <dbReference type="PROSITE" id="PS50853"/>
    </source>
</evidence>
<comment type="caution">
    <text evidence="4">The sequence shown here is derived from an EMBL/GenBank/DDBJ whole genome shotgun (WGS) entry which is preliminary data.</text>
</comment>
<dbReference type="Pfam" id="PF13306">
    <property type="entry name" value="LRR_5"/>
    <property type="match status" value="1"/>
</dbReference>
<dbReference type="SMART" id="SM00060">
    <property type="entry name" value="FN3"/>
    <property type="match status" value="1"/>
</dbReference>
<reference evidence="4 5" key="1">
    <citation type="submission" date="2018-08" db="EMBL/GenBank/DDBJ databases">
        <title>A genome reference for cultivated species of the human gut microbiota.</title>
        <authorList>
            <person name="Zou Y."/>
            <person name="Xue W."/>
            <person name="Luo G."/>
        </authorList>
    </citation>
    <scope>NUCLEOTIDE SEQUENCE [LARGE SCALE GENOMIC DNA]</scope>
    <source>
        <strain evidence="4 5">AM44-11BH</strain>
    </source>
</reference>
<dbReference type="PROSITE" id="PS50853">
    <property type="entry name" value="FN3"/>
    <property type="match status" value="1"/>
</dbReference>
<evidence type="ECO:0000313" key="5">
    <source>
        <dbReference type="Proteomes" id="UP000284779"/>
    </source>
</evidence>
<protein>
    <recommendedName>
        <fullName evidence="3">Fibronectin type-III domain-containing protein</fullName>
    </recommendedName>
</protein>
<dbReference type="SUPFAM" id="SSF49265">
    <property type="entry name" value="Fibronectin type III"/>
    <property type="match status" value="1"/>
</dbReference>
<accession>A0A413RBG6</accession>
<dbReference type="SUPFAM" id="SSF52058">
    <property type="entry name" value="L domain-like"/>
    <property type="match status" value="1"/>
</dbReference>
<dbReference type="InterPro" id="IPR026906">
    <property type="entry name" value="LRR_5"/>
</dbReference>
<dbReference type="InterPro" id="IPR032675">
    <property type="entry name" value="LRR_dom_sf"/>
</dbReference>
<dbReference type="InterPro" id="IPR059186">
    <property type="entry name" value="SACTE_4363"/>
</dbReference>
<sequence>MKMKKMYKSLLSIVLAVAMLFTSQTFNMTVMAASAATSTDAIDGAEETTIHAEVFFVNVANGNIITVSGVKNDPILVDKKFTSINNVSDDGKFTTYYGTYKNNGIDDKANEVVNFATKSRNTVWAANADDVIYQDARTVANDYAPTGWESVRIQHNDDGTVSFGSSADEKIFTLGKYKDDEGAEHTKLAVSSKYHLGDKVGNEEKFIMYTGDEPKKARKVTLSDVSGDSVQVSWTTPKEHIYSAFEVMYSTSENGNYRSAGLTIKNKMTVNNLLSEKQYFFKVRTITNTKEAGSYSAYADSEIAFTTTLSQTKPAKAEITDVTRNDKTGAQTIIWNKAANAKSYNIYRAEGRYAEYKLIDSIDGAKTSYTDTNPNTTSKYKNYYKVQAVNGNVNGEESEPYSLEISKFGKNVYVFNDADDKDAISDKVNEIFGYQHYGQFGKNRYAFAFKPGDYTETVADAYDVGYYTQVIGLGKTPYDVRLKNIKTPAALANGNVTCNFWVDVENFTIAQTTENPNYWEDSFKWAVSQAAPARRLNVERQTLLQWTWGDNAWASGGYISDTKFHDSVGSWCQQQYYYRNCEFTTKQTENGSIYGINWNQVVQGCKNVDGTTLKDNSGNYFNAGGSLLQNNGISNWATNGCTTVLDKTDATREKPFLYFDEDTDSYKVFVPAVRKDTTGVSWSENDMGKGKSLGLDSFYIANPDVDTADTINAALGKGYNLLLQPGIYKLDKAIEVTHENTIVLGLGMATFTSSDKNTDTFIRVAGKKWNSDYTKVEENYDIGGVEIAGVILDAGKHTNTLLEVGYEGANVDHSNNPCVLQDVICRVGGTGDLGTTGSCIVVNSNNTIIDETWIWRADHGDNTGWYENTADHGLVVNGDNVTAYGLFIEHFQKYDVIWRGEYGKTFFLQNEKCYDPQDQKEWMSHNNTVKGYSAYKVANDVKHHYAIGLGVYDVFINTNGAEIFLDNAIEVPNADDVLIENACIVEIANGSGPKVGINRIINGTGCGITTGETSQTVSGKKGGYAIQRLLYYRNKTSVSLPDSYDYSKDGGDGKDAYPTDPSTGLIVANKDENVKQPSDDAIADKTIVKEQPTVDNSKTLGSDDTDDKYFDEKIKNCTDEWNKIQAASKTSYPETPKGDQTSLDDQVRTQYGVYVGMEYTVGDFIYRVTAIDSITSGRTKLIGVVAAKKSKLTKVTVPNTANFKGYGLNVTEVGDNAFKAMKKLKKVTFGANVKVIGKAAFNNCKKLNKINFKNVTTIGNNAFAGCKALKKLTIGSKITTIGKNAFKKCTKLKAVVIGKSVKTIKAKAFTKDNKIKKITFKGKKLKTVKKNALSSKVKKNIKAKKTKLKGNKKAIKVFKKKLKIR</sequence>
<feature type="compositionally biased region" description="Basic and acidic residues" evidence="1">
    <location>
        <begin position="1045"/>
        <end position="1057"/>
    </location>
</feature>
<dbReference type="PANTHER" id="PTHR45661">
    <property type="entry name" value="SURFACE ANTIGEN"/>
    <property type="match status" value="1"/>
</dbReference>
<evidence type="ECO:0000256" key="2">
    <source>
        <dbReference type="SAM" id="SignalP"/>
    </source>
</evidence>
<dbReference type="InterPro" id="IPR036116">
    <property type="entry name" value="FN3_sf"/>
</dbReference>
<dbReference type="InterPro" id="IPR053139">
    <property type="entry name" value="Surface_bspA-like"/>
</dbReference>
<name>A0A413RBG6_9FIRM</name>
<gene>
    <name evidence="4" type="ORF">DW944_02090</name>
</gene>
<dbReference type="InterPro" id="IPR003961">
    <property type="entry name" value="FN3_dom"/>
</dbReference>
<organism evidence="4 5">
    <name type="scientific">Eubacterium ventriosum</name>
    <dbReference type="NCBI Taxonomy" id="39496"/>
    <lineage>
        <taxon>Bacteria</taxon>
        <taxon>Bacillati</taxon>
        <taxon>Bacillota</taxon>
        <taxon>Clostridia</taxon>
        <taxon>Eubacteriales</taxon>
        <taxon>Eubacteriaceae</taxon>
        <taxon>Eubacterium</taxon>
    </lineage>
</organism>
<feature type="compositionally biased region" description="Basic and acidic residues" evidence="1">
    <location>
        <begin position="1069"/>
        <end position="1088"/>
    </location>
</feature>
<dbReference type="PANTHER" id="PTHR45661:SF3">
    <property type="entry name" value="IG-LIKE DOMAIN-CONTAINING PROTEIN"/>
    <property type="match status" value="1"/>
</dbReference>
<dbReference type="CDD" id="cd23669">
    <property type="entry name" value="GH55_SacteLam55A-like"/>
    <property type="match status" value="1"/>
</dbReference>
<feature type="domain" description="Fibronectin type-III" evidence="3">
    <location>
        <begin position="216"/>
        <end position="310"/>
    </location>
</feature>
<evidence type="ECO:0000313" key="4">
    <source>
        <dbReference type="EMBL" id="RHA19957.1"/>
    </source>
</evidence>
<dbReference type="EMBL" id="QSFD01000002">
    <property type="protein sequence ID" value="RHA19957.1"/>
    <property type="molecule type" value="Genomic_DNA"/>
</dbReference>
<keyword evidence="5" id="KW-1185">Reference proteome</keyword>